<dbReference type="AlphaFoldDB" id="A0A1Z5IHW2"/>
<evidence type="ECO:0000313" key="1">
    <source>
        <dbReference type="EMBL" id="GAX01347.1"/>
    </source>
</evidence>
<proteinExistence type="predicted"/>
<dbReference type="RefSeq" id="WP_089136715.1">
    <property type="nucleotide sequence ID" value="NZ_BCMG01000006.1"/>
</dbReference>
<gene>
    <name evidence="1" type="ORF">IWT126_01373</name>
</gene>
<dbReference type="Proteomes" id="UP000198402">
    <property type="component" value="Unassembled WGS sequence"/>
</dbReference>
<comment type="caution">
    <text evidence="1">The sequence shown here is derived from an EMBL/GenBank/DDBJ whole genome shotgun (WGS) entry which is preliminary data.</text>
</comment>
<sequence>MAKSRKIFHPNKKVDRLLRSINKFTNSMTSDNIDDPITHEPIFDIHSLVSARPILLNDIRVMVLSLIVKGYYIGSLTDAEPGNINVVQIPMNIVSLPRHADEIDDLPGLNRQITKLDEDLKTITFQVTTAKVADKTDSAEFGKIWSAEYLKIMTKTNELLQENVPLCVQQVRENGDLTANPYQVYDTSHINIILDPEK</sequence>
<accession>A0A1Z5IHW2</accession>
<keyword evidence="2" id="KW-1185">Reference proteome</keyword>
<name>A0A1Z5IHW2_9LACO</name>
<protein>
    <submittedName>
        <fullName evidence="1">Uncharacterized protein</fullName>
    </submittedName>
</protein>
<evidence type="ECO:0000313" key="2">
    <source>
        <dbReference type="Proteomes" id="UP000198402"/>
    </source>
</evidence>
<organism evidence="1 2">
    <name type="scientific">Secundilactobacillus silagei JCM 19001</name>
    <dbReference type="NCBI Taxonomy" id="1302250"/>
    <lineage>
        <taxon>Bacteria</taxon>
        <taxon>Bacillati</taxon>
        <taxon>Bacillota</taxon>
        <taxon>Bacilli</taxon>
        <taxon>Lactobacillales</taxon>
        <taxon>Lactobacillaceae</taxon>
        <taxon>Secundilactobacillus</taxon>
    </lineage>
</organism>
<reference evidence="1 2" key="1">
    <citation type="submission" date="2015-11" db="EMBL/GenBank/DDBJ databases">
        <title>Draft genome sequences of new species of the genus Lactobacillus isolated from orchardgrass silage.</title>
        <authorList>
            <person name="Tohno M."/>
            <person name="Tanizawa Y."/>
            <person name="Arita M."/>
        </authorList>
    </citation>
    <scope>NUCLEOTIDE SEQUENCE [LARGE SCALE GENOMIC DNA]</scope>
    <source>
        <strain evidence="1 2">IWT126</strain>
    </source>
</reference>
<dbReference type="EMBL" id="BCMG01000006">
    <property type="protein sequence ID" value="GAX01347.1"/>
    <property type="molecule type" value="Genomic_DNA"/>
</dbReference>